<comment type="caution">
    <text evidence="2">The sequence shown here is derived from an EMBL/GenBank/DDBJ whole genome shotgun (WGS) entry which is preliminary data.</text>
</comment>
<evidence type="ECO:0000313" key="3">
    <source>
        <dbReference type="EMBL" id="CAF4478508.1"/>
    </source>
</evidence>
<feature type="compositionally biased region" description="Polar residues" evidence="1">
    <location>
        <begin position="1"/>
        <end position="22"/>
    </location>
</feature>
<dbReference type="EMBL" id="CAJNOK010062598">
    <property type="protein sequence ID" value="CAF1641560.1"/>
    <property type="molecule type" value="Genomic_DNA"/>
</dbReference>
<name>A0A8S2G7K1_9BILA</name>
<sequence>FDNMSTTINKRQSEYSTSSQNTKKLKQNNDESEIKDVVYIVIREEINEHSISTISIRGVYKHKITAINAAKCDLTDEWSQSFFDKYRSIKTKDGLIKIKAICPEGEIMKVWIEKKIINTDEDSEDEESDDNQRDEDSDDDQTDEED</sequence>
<evidence type="ECO:0000313" key="4">
    <source>
        <dbReference type="Proteomes" id="UP000677228"/>
    </source>
</evidence>
<feature type="region of interest" description="Disordered" evidence="1">
    <location>
        <begin position="1"/>
        <end position="28"/>
    </location>
</feature>
<proteinExistence type="predicted"/>
<feature type="compositionally biased region" description="Acidic residues" evidence="1">
    <location>
        <begin position="119"/>
        <end position="146"/>
    </location>
</feature>
<dbReference type="Proteomes" id="UP000682733">
    <property type="component" value="Unassembled WGS sequence"/>
</dbReference>
<accession>A0A8S2G7K1</accession>
<dbReference type="EMBL" id="CAJOBA010089572">
    <property type="protein sequence ID" value="CAF4478508.1"/>
    <property type="molecule type" value="Genomic_DNA"/>
</dbReference>
<gene>
    <name evidence="2" type="ORF">OVA965_LOCUS44319</name>
    <name evidence="3" type="ORF">TMI583_LOCUS47049</name>
</gene>
<dbReference type="Proteomes" id="UP000677228">
    <property type="component" value="Unassembled WGS sequence"/>
</dbReference>
<evidence type="ECO:0000313" key="2">
    <source>
        <dbReference type="EMBL" id="CAF1641560.1"/>
    </source>
</evidence>
<reference evidence="2" key="1">
    <citation type="submission" date="2021-02" db="EMBL/GenBank/DDBJ databases">
        <authorList>
            <person name="Nowell W R."/>
        </authorList>
    </citation>
    <scope>NUCLEOTIDE SEQUENCE</scope>
</reference>
<dbReference type="AlphaFoldDB" id="A0A8S2G7K1"/>
<protein>
    <submittedName>
        <fullName evidence="2">Uncharacterized protein</fullName>
    </submittedName>
</protein>
<feature type="region of interest" description="Disordered" evidence="1">
    <location>
        <begin position="118"/>
        <end position="146"/>
    </location>
</feature>
<organism evidence="2 4">
    <name type="scientific">Didymodactylos carnosus</name>
    <dbReference type="NCBI Taxonomy" id="1234261"/>
    <lineage>
        <taxon>Eukaryota</taxon>
        <taxon>Metazoa</taxon>
        <taxon>Spiralia</taxon>
        <taxon>Gnathifera</taxon>
        <taxon>Rotifera</taxon>
        <taxon>Eurotatoria</taxon>
        <taxon>Bdelloidea</taxon>
        <taxon>Philodinida</taxon>
        <taxon>Philodinidae</taxon>
        <taxon>Didymodactylos</taxon>
    </lineage>
</organism>
<evidence type="ECO:0000256" key="1">
    <source>
        <dbReference type="SAM" id="MobiDB-lite"/>
    </source>
</evidence>
<feature type="non-terminal residue" evidence="2">
    <location>
        <position position="1"/>
    </location>
</feature>